<dbReference type="InterPro" id="IPR050237">
    <property type="entry name" value="ATP-dep_AMP-bd_enzyme"/>
</dbReference>
<dbReference type="InterPro" id="IPR000873">
    <property type="entry name" value="AMP-dep_synth/lig_dom"/>
</dbReference>
<evidence type="ECO:0000313" key="8">
    <source>
        <dbReference type="EMBL" id="MDQ0316895.1"/>
    </source>
</evidence>
<dbReference type="InterPro" id="IPR045851">
    <property type="entry name" value="AMP-bd_C_sf"/>
</dbReference>
<evidence type="ECO:0000256" key="3">
    <source>
        <dbReference type="ARBA" id="ARBA00051915"/>
    </source>
</evidence>
<sequence>MRMIDYFRKGVERAPDRPAFVDDTIAITYREIDDLASRIAGAMPESGPEGVRAAVYSPNHPLAFACIMGIFYAGGVWVPANARNTVAVNAHFLSMTGCEILFYHSSFQAEVDELRERVPSIGLTICIDAEGGKGEPSLDAFMAWGTGSAPDVPDDPDRIVTIFPTGGTTGLSKGAPWSHRTWEAMISAFWHCMPNEEPSVHLVAGPMTHAAGGLALMMVPRATTNVVLPKADPELIMQAIERHRVTHVYLPPTVLYMMLAHPDVRTYDYSSLKYFVLAAAPIAPEKLKQAMDVFGPVMCQCYGQAEVPMFMTFLSTADLQGATSNAGARRYASCGRPTMNVRLAIMDDEGTVLPPGERGEIVAKGSLVFPGYYRNPTATEEVSRFGWHHTGDVGYRDEDGFIYIVDRKKDMIVTGGFNVFSVEIEQVLLSHPAVRECAVVGVPDDKWGEAVKAVIEVRPGVATSEAELIALVKAELGSVHAPKSIEIWDELPRSGNGKVLKRTVREAFWKDHERAV</sequence>
<dbReference type="Gene3D" id="3.40.50.12780">
    <property type="entry name" value="N-terminal domain of ligase-like"/>
    <property type="match status" value="1"/>
</dbReference>
<dbReference type="Pfam" id="PF00501">
    <property type="entry name" value="AMP-binding"/>
    <property type="match status" value="1"/>
</dbReference>
<keyword evidence="9" id="KW-1185">Reference proteome</keyword>
<comment type="catalytic activity">
    <reaction evidence="3">
        <text>3-(methylsulfanyl)propanoate + ATP + CoA = 3-(methylsulfanyl)propanoyl-CoA + AMP + diphosphate</text>
        <dbReference type="Rhea" id="RHEA:43052"/>
        <dbReference type="ChEBI" id="CHEBI:30616"/>
        <dbReference type="ChEBI" id="CHEBI:33019"/>
        <dbReference type="ChEBI" id="CHEBI:49016"/>
        <dbReference type="ChEBI" id="CHEBI:57287"/>
        <dbReference type="ChEBI" id="CHEBI:82815"/>
        <dbReference type="ChEBI" id="CHEBI:456215"/>
        <dbReference type="EC" id="6.2.1.44"/>
    </reaction>
    <physiologicalReaction direction="left-to-right" evidence="3">
        <dbReference type="Rhea" id="RHEA:43053"/>
    </physiologicalReaction>
</comment>
<comment type="similarity">
    <text evidence="1">Belongs to the ATP-dependent AMP-binding enzyme family.</text>
</comment>
<dbReference type="AlphaFoldDB" id="A0AAE3VRK2"/>
<dbReference type="RefSeq" id="WP_306886768.1">
    <property type="nucleotide sequence ID" value="NZ_JAUSUL010000003.1"/>
</dbReference>
<keyword evidence="2 8" id="KW-0436">Ligase</keyword>
<feature type="domain" description="AMP-dependent synthetase/ligase" evidence="6">
    <location>
        <begin position="7"/>
        <end position="373"/>
    </location>
</feature>
<name>A0AAE3VRK2_9HYPH</name>
<dbReference type="PANTHER" id="PTHR43767:SF7">
    <property type="entry name" value="MEDIUM_LONG-CHAIN-FATTY-ACID--COA LIGASE FADD8"/>
    <property type="match status" value="1"/>
</dbReference>
<evidence type="ECO:0000259" key="6">
    <source>
        <dbReference type="Pfam" id="PF00501"/>
    </source>
</evidence>
<dbReference type="InterPro" id="IPR025110">
    <property type="entry name" value="AMP-bd_C"/>
</dbReference>
<dbReference type="EC" id="6.2.1.44" evidence="4"/>
<organism evidence="8 9">
    <name type="scientific">Amorphus orientalis</name>
    <dbReference type="NCBI Taxonomy" id="649198"/>
    <lineage>
        <taxon>Bacteria</taxon>
        <taxon>Pseudomonadati</taxon>
        <taxon>Pseudomonadota</taxon>
        <taxon>Alphaproteobacteria</taxon>
        <taxon>Hyphomicrobiales</taxon>
        <taxon>Amorphaceae</taxon>
        <taxon>Amorphus</taxon>
    </lineage>
</organism>
<proteinExistence type="inferred from homology"/>
<dbReference type="InterPro" id="IPR042099">
    <property type="entry name" value="ANL_N_sf"/>
</dbReference>
<evidence type="ECO:0000256" key="1">
    <source>
        <dbReference type="ARBA" id="ARBA00006432"/>
    </source>
</evidence>
<dbReference type="PANTHER" id="PTHR43767">
    <property type="entry name" value="LONG-CHAIN-FATTY-ACID--COA LIGASE"/>
    <property type="match status" value="1"/>
</dbReference>
<comment type="caution">
    <text evidence="8">The sequence shown here is derived from an EMBL/GenBank/DDBJ whole genome shotgun (WGS) entry which is preliminary data.</text>
</comment>
<dbReference type="Gene3D" id="3.30.300.30">
    <property type="match status" value="1"/>
</dbReference>
<dbReference type="InterPro" id="IPR020845">
    <property type="entry name" value="AMP-binding_CS"/>
</dbReference>
<dbReference type="Pfam" id="PF13193">
    <property type="entry name" value="AMP-binding_C"/>
    <property type="match status" value="1"/>
</dbReference>
<evidence type="ECO:0000313" key="9">
    <source>
        <dbReference type="Proteomes" id="UP001229244"/>
    </source>
</evidence>
<dbReference type="EMBL" id="JAUSUL010000003">
    <property type="protein sequence ID" value="MDQ0316895.1"/>
    <property type="molecule type" value="Genomic_DNA"/>
</dbReference>
<reference evidence="8" key="1">
    <citation type="submission" date="2023-07" db="EMBL/GenBank/DDBJ databases">
        <title>Genomic Encyclopedia of Type Strains, Phase IV (KMG-IV): sequencing the most valuable type-strain genomes for metagenomic binning, comparative biology and taxonomic classification.</title>
        <authorList>
            <person name="Goeker M."/>
        </authorList>
    </citation>
    <scope>NUCLEOTIDE SEQUENCE</scope>
    <source>
        <strain evidence="8">DSM 21202</strain>
    </source>
</reference>
<feature type="domain" description="AMP-binding enzyme C-terminal" evidence="7">
    <location>
        <begin position="423"/>
        <end position="498"/>
    </location>
</feature>
<evidence type="ECO:0000256" key="2">
    <source>
        <dbReference type="ARBA" id="ARBA00022598"/>
    </source>
</evidence>
<dbReference type="SUPFAM" id="SSF56801">
    <property type="entry name" value="Acetyl-CoA synthetase-like"/>
    <property type="match status" value="1"/>
</dbReference>
<protein>
    <recommendedName>
        <fullName evidence="5">3-methylmercaptopropionyl-CoA ligase</fullName>
        <ecNumber evidence="4">6.2.1.44</ecNumber>
    </recommendedName>
</protein>
<dbReference type="FunFam" id="3.30.300.30:FF:000008">
    <property type="entry name" value="2,3-dihydroxybenzoate-AMP ligase"/>
    <property type="match status" value="1"/>
</dbReference>
<dbReference type="PROSITE" id="PS00455">
    <property type="entry name" value="AMP_BINDING"/>
    <property type="match status" value="1"/>
</dbReference>
<dbReference type="Proteomes" id="UP001229244">
    <property type="component" value="Unassembled WGS sequence"/>
</dbReference>
<accession>A0AAE3VRK2</accession>
<evidence type="ECO:0000256" key="4">
    <source>
        <dbReference type="ARBA" id="ARBA00066616"/>
    </source>
</evidence>
<evidence type="ECO:0000259" key="7">
    <source>
        <dbReference type="Pfam" id="PF13193"/>
    </source>
</evidence>
<dbReference type="GO" id="GO:0016877">
    <property type="term" value="F:ligase activity, forming carbon-sulfur bonds"/>
    <property type="evidence" value="ECO:0007669"/>
    <property type="project" value="UniProtKB-ARBA"/>
</dbReference>
<evidence type="ECO:0000256" key="5">
    <source>
        <dbReference type="ARBA" id="ARBA00067668"/>
    </source>
</evidence>
<gene>
    <name evidence="8" type="ORF">J2S73_003371</name>
</gene>